<evidence type="ECO:0000256" key="1">
    <source>
        <dbReference type="SAM" id="MobiDB-lite"/>
    </source>
</evidence>
<evidence type="ECO:0000313" key="2">
    <source>
        <dbReference type="EMBL" id="KAJ5106753.1"/>
    </source>
</evidence>
<feature type="region of interest" description="Disordered" evidence="1">
    <location>
        <begin position="312"/>
        <end position="348"/>
    </location>
</feature>
<reference evidence="2" key="1">
    <citation type="submission" date="2022-11" db="EMBL/GenBank/DDBJ databases">
        <authorList>
            <person name="Petersen C."/>
        </authorList>
    </citation>
    <scope>NUCLEOTIDE SEQUENCE</scope>
    <source>
        <strain evidence="2">IBT 30069</strain>
    </source>
</reference>
<dbReference type="GO" id="GO:0004386">
    <property type="term" value="F:helicase activity"/>
    <property type="evidence" value="ECO:0007669"/>
    <property type="project" value="UniProtKB-KW"/>
</dbReference>
<reference evidence="2" key="2">
    <citation type="journal article" date="2023" name="IMA Fungus">
        <title>Comparative genomic study of the Penicillium genus elucidates a diverse pangenome and 15 lateral gene transfer events.</title>
        <authorList>
            <person name="Petersen C."/>
            <person name="Sorensen T."/>
            <person name="Nielsen M.R."/>
            <person name="Sondergaard T.E."/>
            <person name="Sorensen J.L."/>
            <person name="Fitzpatrick D.A."/>
            <person name="Frisvad J.C."/>
            <person name="Nielsen K.L."/>
        </authorList>
    </citation>
    <scope>NUCLEOTIDE SEQUENCE</scope>
    <source>
        <strain evidence="2">IBT 30069</strain>
    </source>
</reference>
<dbReference type="Proteomes" id="UP001149165">
    <property type="component" value="Unassembled WGS sequence"/>
</dbReference>
<protein>
    <submittedName>
        <fullName evidence="2">Helicase C-terminal</fullName>
    </submittedName>
</protein>
<feature type="region of interest" description="Disordered" evidence="1">
    <location>
        <begin position="208"/>
        <end position="298"/>
    </location>
</feature>
<accession>A0A9W9KIM1</accession>
<keyword evidence="2" id="KW-0067">ATP-binding</keyword>
<proteinExistence type="predicted"/>
<gene>
    <name evidence="2" type="ORF">N7456_003428</name>
</gene>
<evidence type="ECO:0000313" key="3">
    <source>
        <dbReference type="Proteomes" id="UP001149165"/>
    </source>
</evidence>
<keyword evidence="3" id="KW-1185">Reference proteome</keyword>
<name>A0A9W9KIM1_9EURO</name>
<organism evidence="2 3">
    <name type="scientific">Penicillium angulare</name>
    <dbReference type="NCBI Taxonomy" id="116970"/>
    <lineage>
        <taxon>Eukaryota</taxon>
        <taxon>Fungi</taxon>
        <taxon>Dikarya</taxon>
        <taxon>Ascomycota</taxon>
        <taxon>Pezizomycotina</taxon>
        <taxon>Eurotiomycetes</taxon>
        <taxon>Eurotiomycetidae</taxon>
        <taxon>Eurotiales</taxon>
        <taxon>Aspergillaceae</taxon>
        <taxon>Penicillium</taxon>
    </lineage>
</organism>
<dbReference type="EMBL" id="JAPQKH010000003">
    <property type="protein sequence ID" value="KAJ5106753.1"/>
    <property type="molecule type" value="Genomic_DNA"/>
</dbReference>
<sequence>MFIWSLCKTERDKNPKSALEMIQFLCDGSPALRLVFYLLGKWRILEALDPALKSHQKVVIAVSSPTSAWFIELILRRALIGVESFHSALSGLSHEQRAQVTREFNDPGISRAAESQLAGRALRITSKWPLTILRCNVPDSHYAFRVWRQSTKASLQLAVNARGENIRELLLRELNKLQSRVDACYRSSEGQKILQEIHNFERRTRAEFAKLTDGRRKRQRLDSPKPASTNLAPRSKPKKFNIESSEGHVDEERNRCEDPDYTPENDHNEDEDSEQELEDSEEEDDEDRDDVDAFIGQMAFGDKMPWQLFVAEEQPSDQKREKMSLLTPDRKWEEKDLDTQEGRPNFFI</sequence>
<dbReference type="SUPFAM" id="SSF52540">
    <property type="entry name" value="P-loop containing nucleoside triphosphate hydrolases"/>
    <property type="match status" value="1"/>
</dbReference>
<keyword evidence="2" id="KW-0378">Hydrolase</keyword>
<feature type="compositionally biased region" description="Acidic residues" evidence="1">
    <location>
        <begin position="259"/>
        <end position="292"/>
    </location>
</feature>
<keyword evidence="2" id="KW-0547">Nucleotide-binding</keyword>
<feature type="compositionally biased region" description="Basic and acidic residues" evidence="1">
    <location>
        <begin position="245"/>
        <end position="258"/>
    </location>
</feature>
<keyword evidence="2" id="KW-0347">Helicase</keyword>
<dbReference type="InterPro" id="IPR027417">
    <property type="entry name" value="P-loop_NTPase"/>
</dbReference>
<dbReference type="OrthoDB" id="3801254at2759"/>
<comment type="caution">
    <text evidence="2">The sequence shown here is derived from an EMBL/GenBank/DDBJ whole genome shotgun (WGS) entry which is preliminary data.</text>
</comment>
<dbReference type="AlphaFoldDB" id="A0A9W9KIM1"/>
<feature type="compositionally biased region" description="Basic and acidic residues" evidence="1">
    <location>
        <begin position="316"/>
        <end position="341"/>
    </location>
</feature>